<name>A0ABT6VDC7_9FLAO</name>
<keyword evidence="9" id="KW-0032">Aminotransferase</keyword>
<evidence type="ECO:0000256" key="7">
    <source>
        <dbReference type="ARBA" id="ARBA00048798"/>
    </source>
</evidence>
<dbReference type="Gene3D" id="3.30.470.10">
    <property type="match status" value="1"/>
</dbReference>
<comment type="catalytic activity">
    <reaction evidence="8">
        <text>L-leucine + 2-oxoglutarate = 4-methyl-2-oxopentanoate + L-glutamate</text>
        <dbReference type="Rhea" id="RHEA:18321"/>
        <dbReference type="ChEBI" id="CHEBI:16810"/>
        <dbReference type="ChEBI" id="CHEBI:17865"/>
        <dbReference type="ChEBI" id="CHEBI:29985"/>
        <dbReference type="ChEBI" id="CHEBI:57427"/>
        <dbReference type="EC" id="2.6.1.42"/>
    </reaction>
</comment>
<dbReference type="InterPro" id="IPR043132">
    <property type="entry name" value="BCAT-like_C"/>
</dbReference>
<sequence>MINFNGTIVSEDANILTQNRAFLYGDAVFETVKIINNKILFLEDHYFRLMSSMRVVRMEIPMNFTMEYLEEQILSLVAKNQALNSSRARITVYRNDGGYYLPQNNSVSFIIHSIALENTLYSIEKKQYEVDLYKDFYITKQLLSSIKTTNKIINITGSIFANENGLDNCLLLNDSKNVVEALQGNIFMLLGSKLVTPPVSEGCLNGVMRKQILSLAKKLGNLEVVEEVISPFDLQKADELFITNVIKGIQPITQYRKKAFSTNLSVELLAKLNEMISTI</sequence>
<dbReference type="PANTHER" id="PTHR42743:SF11">
    <property type="entry name" value="AMINODEOXYCHORISMATE LYASE"/>
    <property type="match status" value="1"/>
</dbReference>
<comment type="catalytic activity">
    <reaction evidence="6">
        <text>L-valine + 2-oxoglutarate = 3-methyl-2-oxobutanoate + L-glutamate</text>
        <dbReference type="Rhea" id="RHEA:24813"/>
        <dbReference type="ChEBI" id="CHEBI:11851"/>
        <dbReference type="ChEBI" id="CHEBI:16810"/>
        <dbReference type="ChEBI" id="CHEBI:29985"/>
        <dbReference type="ChEBI" id="CHEBI:57762"/>
        <dbReference type="EC" id="2.6.1.42"/>
    </reaction>
</comment>
<reference evidence="9 10" key="1">
    <citation type="submission" date="2023-04" db="EMBL/GenBank/DDBJ databases">
        <title>Two novel species of Flavobacterium.</title>
        <authorList>
            <person name="Liu Q."/>
            <person name="Xin Y.-H."/>
        </authorList>
    </citation>
    <scope>NUCLEOTIDE SEQUENCE [LARGE SCALE GENOMIC DNA]</scope>
    <source>
        <strain evidence="9 10">LB1P51</strain>
    </source>
</reference>
<dbReference type="InterPro" id="IPR050571">
    <property type="entry name" value="Class-IV_PLP-Dep_Aminotrnsfr"/>
</dbReference>
<dbReference type="Proteomes" id="UP001243403">
    <property type="component" value="Unassembled WGS sequence"/>
</dbReference>
<proteinExistence type="inferred from homology"/>
<dbReference type="RefSeq" id="WP_282718553.1">
    <property type="nucleotide sequence ID" value="NZ_JASCRZ010000008.1"/>
</dbReference>
<dbReference type="GO" id="GO:0008483">
    <property type="term" value="F:transaminase activity"/>
    <property type="evidence" value="ECO:0007669"/>
    <property type="project" value="UniProtKB-KW"/>
</dbReference>
<gene>
    <name evidence="9" type="ORF">QLS65_15070</name>
</gene>
<comment type="caution">
    <text evidence="9">The sequence shown here is derived from an EMBL/GenBank/DDBJ whole genome shotgun (WGS) entry which is preliminary data.</text>
</comment>
<dbReference type="EC" id="2.6.1.42" evidence="5"/>
<accession>A0ABT6VDC7</accession>
<keyword evidence="10" id="KW-1185">Reference proteome</keyword>
<evidence type="ECO:0000256" key="8">
    <source>
        <dbReference type="ARBA" id="ARBA00049229"/>
    </source>
</evidence>
<evidence type="ECO:0000256" key="2">
    <source>
        <dbReference type="ARBA" id="ARBA00004931"/>
    </source>
</evidence>
<evidence type="ECO:0000256" key="5">
    <source>
        <dbReference type="ARBA" id="ARBA00013053"/>
    </source>
</evidence>
<evidence type="ECO:0000256" key="4">
    <source>
        <dbReference type="ARBA" id="ARBA00009320"/>
    </source>
</evidence>
<evidence type="ECO:0000256" key="3">
    <source>
        <dbReference type="ARBA" id="ARBA00005072"/>
    </source>
</evidence>
<evidence type="ECO:0000256" key="1">
    <source>
        <dbReference type="ARBA" id="ARBA00004824"/>
    </source>
</evidence>
<protein>
    <recommendedName>
        <fullName evidence="5">branched-chain-amino-acid transaminase</fullName>
        <ecNumber evidence="5">2.6.1.42</ecNumber>
    </recommendedName>
</protein>
<dbReference type="InterPro" id="IPR036038">
    <property type="entry name" value="Aminotransferase-like"/>
</dbReference>
<keyword evidence="9" id="KW-0808">Transferase</keyword>
<dbReference type="Gene3D" id="3.20.10.10">
    <property type="entry name" value="D-amino Acid Aminotransferase, subunit A, domain 2"/>
    <property type="match status" value="1"/>
</dbReference>
<comment type="similarity">
    <text evidence="4">Belongs to the class-IV pyridoxal-phosphate-dependent aminotransferase family.</text>
</comment>
<comment type="catalytic activity">
    <reaction evidence="7">
        <text>L-isoleucine + 2-oxoglutarate = (S)-3-methyl-2-oxopentanoate + L-glutamate</text>
        <dbReference type="Rhea" id="RHEA:24801"/>
        <dbReference type="ChEBI" id="CHEBI:16810"/>
        <dbReference type="ChEBI" id="CHEBI:29985"/>
        <dbReference type="ChEBI" id="CHEBI:35146"/>
        <dbReference type="ChEBI" id="CHEBI:58045"/>
        <dbReference type="EC" id="2.6.1.42"/>
    </reaction>
</comment>
<comment type="pathway">
    <text evidence="3">Amino-acid biosynthesis; L-leucine biosynthesis; L-leucine from 3-methyl-2-oxobutanoate: step 4/4.</text>
</comment>
<dbReference type="EMBL" id="JASCRZ010000008">
    <property type="protein sequence ID" value="MDI5896214.1"/>
    <property type="molecule type" value="Genomic_DNA"/>
</dbReference>
<comment type="pathway">
    <text evidence="1">Amino-acid biosynthesis; L-isoleucine biosynthesis; L-isoleucine from 2-oxobutanoate: step 4/4.</text>
</comment>
<comment type="pathway">
    <text evidence="2">Amino-acid biosynthesis; L-valine biosynthesis; L-valine from pyruvate: step 4/4.</text>
</comment>
<dbReference type="CDD" id="cd00449">
    <property type="entry name" value="PLPDE_IV"/>
    <property type="match status" value="1"/>
</dbReference>
<dbReference type="InterPro" id="IPR001544">
    <property type="entry name" value="Aminotrans_IV"/>
</dbReference>
<dbReference type="Pfam" id="PF01063">
    <property type="entry name" value="Aminotran_4"/>
    <property type="match status" value="1"/>
</dbReference>
<dbReference type="PANTHER" id="PTHR42743">
    <property type="entry name" value="AMINO-ACID AMINOTRANSFERASE"/>
    <property type="match status" value="1"/>
</dbReference>
<dbReference type="InterPro" id="IPR043131">
    <property type="entry name" value="BCAT-like_N"/>
</dbReference>
<dbReference type="SUPFAM" id="SSF56752">
    <property type="entry name" value="D-aminoacid aminotransferase-like PLP-dependent enzymes"/>
    <property type="match status" value="1"/>
</dbReference>
<evidence type="ECO:0000256" key="6">
    <source>
        <dbReference type="ARBA" id="ARBA00048212"/>
    </source>
</evidence>
<evidence type="ECO:0000313" key="9">
    <source>
        <dbReference type="EMBL" id="MDI5896214.1"/>
    </source>
</evidence>
<organism evidence="9 10">
    <name type="scientific">Flavobacterium algoritolerans</name>
    <dbReference type="NCBI Taxonomy" id="3041254"/>
    <lineage>
        <taxon>Bacteria</taxon>
        <taxon>Pseudomonadati</taxon>
        <taxon>Bacteroidota</taxon>
        <taxon>Flavobacteriia</taxon>
        <taxon>Flavobacteriales</taxon>
        <taxon>Flavobacteriaceae</taxon>
        <taxon>Flavobacterium</taxon>
    </lineage>
</organism>
<evidence type="ECO:0000313" key="10">
    <source>
        <dbReference type="Proteomes" id="UP001243403"/>
    </source>
</evidence>